<proteinExistence type="predicted"/>
<dbReference type="EMBL" id="JAINDJ010000005">
    <property type="protein sequence ID" value="KAG9447114.1"/>
    <property type="molecule type" value="Genomic_DNA"/>
</dbReference>
<comment type="caution">
    <text evidence="2">The sequence shown here is derived from an EMBL/GenBank/DDBJ whole genome shotgun (WGS) entry which is preliminary data.</text>
</comment>
<keyword evidence="3" id="KW-1185">Reference proteome</keyword>
<evidence type="ECO:0000313" key="3">
    <source>
        <dbReference type="Proteomes" id="UP000825729"/>
    </source>
</evidence>
<keyword evidence="1" id="KW-1133">Transmembrane helix</keyword>
<reference evidence="2 3" key="1">
    <citation type="submission" date="2021-07" db="EMBL/GenBank/DDBJ databases">
        <title>The Aristolochia fimbriata genome: insights into angiosperm evolution, floral development and chemical biosynthesis.</title>
        <authorList>
            <person name="Jiao Y."/>
        </authorList>
    </citation>
    <scope>NUCLEOTIDE SEQUENCE [LARGE SCALE GENOMIC DNA]</scope>
    <source>
        <strain evidence="2">IBCAS-2021</strain>
        <tissue evidence="2">Leaf</tissue>
    </source>
</reference>
<keyword evidence="1" id="KW-0812">Transmembrane</keyword>
<evidence type="ECO:0000256" key="1">
    <source>
        <dbReference type="SAM" id="Phobius"/>
    </source>
</evidence>
<gene>
    <name evidence="2" type="ORF">H6P81_013242</name>
</gene>
<organism evidence="2 3">
    <name type="scientific">Aristolochia fimbriata</name>
    <name type="common">White veined hardy Dutchman's pipe vine</name>
    <dbReference type="NCBI Taxonomy" id="158543"/>
    <lineage>
        <taxon>Eukaryota</taxon>
        <taxon>Viridiplantae</taxon>
        <taxon>Streptophyta</taxon>
        <taxon>Embryophyta</taxon>
        <taxon>Tracheophyta</taxon>
        <taxon>Spermatophyta</taxon>
        <taxon>Magnoliopsida</taxon>
        <taxon>Magnoliidae</taxon>
        <taxon>Piperales</taxon>
        <taxon>Aristolochiaceae</taxon>
        <taxon>Aristolochia</taxon>
    </lineage>
</organism>
<keyword evidence="1" id="KW-0472">Membrane</keyword>
<feature type="transmembrane region" description="Helical" evidence="1">
    <location>
        <begin position="117"/>
        <end position="138"/>
    </location>
</feature>
<dbReference type="PANTHER" id="PTHR35830">
    <property type="entry name" value="OS05G0299200 PROTEIN"/>
    <property type="match status" value="1"/>
</dbReference>
<name>A0AAV7EFS3_ARIFI</name>
<sequence length="438" mass="48719">MNASAKSSSFLFSSHGPWRKPFPPLSRHGLVGLRVPACAIGRNPKRNEKSDEKVEMVIDLDDIASRASRSVNIFVKSANRRLNTFVSSGAEVLTDLQSLVTINPNGRIVIACRRTSLHFMGNFLIGSFVFFYVMRFLVKVGLRSGIGFGGIDLVRRRDRSLGGREVIVGKKFIRKRVSVPIDYSSASGGTMPTVPGAETHKLTLKKETLPDWWPHSVRSHVVTTGSPELRREANRLIRAIMDNRMSGKDFTEDDIVQLRHICKSSGTNVSFDTTNSRDSFYRASVEFILDICRRSRPDTMQVDGEGPREFLSGLADNIGLENTRAATIISAVVAASTRSAFLQAWAYEVQGKRPEALNLLSNMCNIHLMFPPEENSPEMEMVAYGLAKHLKVEQKEHLFKLLGKVCDGPTPRSLEEALGLMLPLLHEDGLERSVNGHQ</sequence>
<protein>
    <submittedName>
        <fullName evidence="2">Uncharacterized protein</fullName>
    </submittedName>
</protein>
<dbReference type="AlphaFoldDB" id="A0AAV7EFS3"/>
<accession>A0AAV7EFS3</accession>
<dbReference type="PANTHER" id="PTHR35830:SF1">
    <property type="entry name" value="OS05G0299200 PROTEIN"/>
    <property type="match status" value="1"/>
</dbReference>
<evidence type="ECO:0000313" key="2">
    <source>
        <dbReference type="EMBL" id="KAG9447114.1"/>
    </source>
</evidence>
<dbReference type="Proteomes" id="UP000825729">
    <property type="component" value="Unassembled WGS sequence"/>
</dbReference>